<feature type="compositionally biased region" description="Low complexity" evidence="1">
    <location>
        <begin position="37"/>
        <end position="49"/>
    </location>
</feature>
<keyword evidence="5" id="KW-1185">Reference proteome</keyword>
<dbReference type="Proteomes" id="UP001522905">
    <property type="component" value="Unassembled WGS sequence"/>
</dbReference>
<dbReference type="EMBL" id="JAJIAO010000009">
    <property type="protein sequence ID" value="MCK8625153.1"/>
    <property type="molecule type" value="Genomic_DNA"/>
</dbReference>
<reference evidence="4 5" key="1">
    <citation type="submission" date="2021-11" db="EMBL/GenBank/DDBJ databases">
        <title>Comparative genomics of bee honey and flower isolates.</title>
        <authorList>
            <person name="Bechtner J.D."/>
            <person name="Gallus M.K."/>
            <person name="Ehrmann M."/>
        </authorList>
    </citation>
    <scope>NUCLEOTIDE SEQUENCE [LARGE SCALE GENOMIC DNA]</scope>
    <source>
        <strain evidence="4 5">M161</strain>
    </source>
</reference>
<keyword evidence="2" id="KW-0732">Signal</keyword>
<dbReference type="RefSeq" id="WP_248601889.1">
    <property type="nucleotide sequence ID" value="NZ_JAJIAO010000009.1"/>
</dbReference>
<evidence type="ECO:0000256" key="1">
    <source>
        <dbReference type="SAM" id="MobiDB-lite"/>
    </source>
</evidence>
<feature type="compositionally biased region" description="Polar residues" evidence="1">
    <location>
        <begin position="62"/>
        <end position="78"/>
    </location>
</feature>
<gene>
    <name evidence="4" type="ORF">LNP07_06450</name>
</gene>
<accession>A0ABT0I377</accession>
<feature type="chain" id="PRO_5046624876" evidence="2">
    <location>
        <begin position="32"/>
        <end position="307"/>
    </location>
</feature>
<feature type="region of interest" description="Disordered" evidence="1">
    <location>
        <begin position="276"/>
        <end position="307"/>
    </location>
</feature>
<dbReference type="Pfam" id="PF13731">
    <property type="entry name" value="WxL"/>
    <property type="match status" value="1"/>
</dbReference>
<feature type="region of interest" description="Disordered" evidence="1">
    <location>
        <begin position="35"/>
        <end position="82"/>
    </location>
</feature>
<feature type="compositionally biased region" description="Low complexity" evidence="1">
    <location>
        <begin position="281"/>
        <end position="307"/>
    </location>
</feature>
<name>A0ABT0I377_9LACO</name>
<evidence type="ECO:0000256" key="2">
    <source>
        <dbReference type="SAM" id="SignalP"/>
    </source>
</evidence>
<evidence type="ECO:0000313" key="4">
    <source>
        <dbReference type="EMBL" id="MCK8625153.1"/>
    </source>
</evidence>
<proteinExistence type="predicted"/>
<sequence>MSLINKKNIVTMFAGLALLSASGLGGVKALADGDNQSTPATTTPSTSKTQGDSNGAIGQIDNGGTPSNNKSMEGTAITTDGHGVSGRSDAHINVINGYLVLETVPSLGFEDVTGQEGNTKATSVKDNNTVLTTDSFYKGSQKPTELYVLDARSGLDKNGGYGYKVDAQLGNFGTYTNGTANPNTADAMVNGKNVAGQFDLNLSGRLDQQPGNNSSKVTDNVNLLSNNSSATVLTNSSDKASGATKVSFGDNSNNGGGQTTLEVPKGIQAGQYAAPITWTLSPNTSGNTENGGNTTPTKDTTPKNGDQ</sequence>
<protein>
    <submittedName>
        <fullName evidence="4">WxL domain-containing protein</fullName>
    </submittedName>
</protein>
<evidence type="ECO:0000259" key="3">
    <source>
        <dbReference type="Pfam" id="PF13731"/>
    </source>
</evidence>
<feature type="region of interest" description="Disordered" evidence="1">
    <location>
        <begin position="232"/>
        <end position="262"/>
    </location>
</feature>
<evidence type="ECO:0000313" key="5">
    <source>
        <dbReference type="Proteomes" id="UP001522905"/>
    </source>
</evidence>
<organism evidence="4 5">
    <name type="scientific">Apilactobacillus xinyiensis</name>
    <dbReference type="NCBI Taxonomy" id="2841032"/>
    <lineage>
        <taxon>Bacteria</taxon>
        <taxon>Bacillati</taxon>
        <taxon>Bacillota</taxon>
        <taxon>Bacilli</taxon>
        <taxon>Lactobacillales</taxon>
        <taxon>Lactobacillaceae</taxon>
        <taxon>Apilactobacillus</taxon>
    </lineage>
</organism>
<dbReference type="InterPro" id="IPR027994">
    <property type="entry name" value="WxL_dom"/>
</dbReference>
<feature type="domain" description="WxL" evidence="3">
    <location>
        <begin position="95"/>
        <end position="281"/>
    </location>
</feature>
<feature type="signal peptide" evidence="2">
    <location>
        <begin position="1"/>
        <end position="31"/>
    </location>
</feature>
<comment type="caution">
    <text evidence="4">The sequence shown here is derived from an EMBL/GenBank/DDBJ whole genome shotgun (WGS) entry which is preliminary data.</text>
</comment>